<dbReference type="Proteomes" id="UP000320176">
    <property type="component" value="Unassembled WGS sequence"/>
</dbReference>
<sequence length="277" mass="29144" precursor="true">MPLLKSFVTPFVACTLVSIFSWTCVTAADSDSPSSSESTLGDTSALTLFDAIDQQRVEVRYIAISSTQGNLLMRNKGDEPIEIRVPELVGAQPVLGQFAGGQFGAGQIGAGQGFGQQGFGQQGGGAQAGGGASQRVGGAVGQGPGGGNDIGGLFRIGAHKMRKLSVLSVCLDHGKAEPSAKIPYELVPLDSLTSDEELSRALLALRQKELSHQAAQAIAWHRVCGLTWNKLAGLNRTESAYLGVIKFFRKSEIAEAKAFLEQEAATRPSKSELAVNR</sequence>
<reference evidence="2 3" key="1">
    <citation type="submission" date="2019-02" db="EMBL/GenBank/DDBJ databases">
        <title>Deep-cultivation of Planctomycetes and their phenomic and genomic characterization uncovers novel biology.</title>
        <authorList>
            <person name="Wiegand S."/>
            <person name="Jogler M."/>
            <person name="Boedeker C."/>
            <person name="Pinto D."/>
            <person name="Vollmers J."/>
            <person name="Rivas-Marin E."/>
            <person name="Kohn T."/>
            <person name="Peeters S.H."/>
            <person name="Heuer A."/>
            <person name="Rast P."/>
            <person name="Oberbeckmann S."/>
            <person name="Bunk B."/>
            <person name="Jeske O."/>
            <person name="Meyerdierks A."/>
            <person name="Storesund J.E."/>
            <person name="Kallscheuer N."/>
            <person name="Luecker S."/>
            <person name="Lage O.M."/>
            <person name="Pohl T."/>
            <person name="Merkel B.J."/>
            <person name="Hornburger P."/>
            <person name="Mueller R.-W."/>
            <person name="Bruemmer F."/>
            <person name="Labrenz M."/>
            <person name="Spormann A.M."/>
            <person name="Op Den Camp H."/>
            <person name="Overmann J."/>
            <person name="Amann R."/>
            <person name="Jetten M.S.M."/>
            <person name="Mascher T."/>
            <person name="Medema M.H."/>
            <person name="Devos D.P."/>
            <person name="Kaster A.-K."/>
            <person name="Ovreas L."/>
            <person name="Rohde M."/>
            <person name="Galperin M.Y."/>
            <person name="Jogler C."/>
        </authorList>
    </citation>
    <scope>NUCLEOTIDE SEQUENCE [LARGE SCALE GENOMIC DNA]</scope>
    <source>
        <strain evidence="2 3">Pla52n</strain>
    </source>
</reference>
<protein>
    <recommendedName>
        <fullName evidence="4">Secreted protein</fullName>
    </recommendedName>
</protein>
<name>A0A5C5ZZV3_9BACT</name>
<dbReference type="AlphaFoldDB" id="A0A5C5ZZV3"/>
<keyword evidence="3" id="KW-1185">Reference proteome</keyword>
<keyword evidence="1" id="KW-0732">Signal</keyword>
<gene>
    <name evidence="2" type="ORF">Pla52n_60510</name>
</gene>
<proteinExistence type="predicted"/>
<accession>A0A5C5ZZV3</accession>
<evidence type="ECO:0000313" key="2">
    <source>
        <dbReference type="EMBL" id="TWT92686.1"/>
    </source>
</evidence>
<feature type="signal peptide" evidence="1">
    <location>
        <begin position="1"/>
        <end position="27"/>
    </location>
</feature>
<evidence type="ECO:0008006" key="4">
    <source>
        <dbReference type="Google" id="ProtNLM"/>
    </source>
</evidence>
<feature type="chain" id="PRO_5023044941" description="Secreted protein" evidence="1">
    <location>
        <begin position="28"/>
        <end position="277"/>
    </location>
</feature>
<comment type="caution">
    <text evidence="2">The sequence shown here is derived from an EMBL/GenBank/DDBJ whole genome shotgun (WGS) entry which is preliminary data.</text>
</comment>
<evidence type="ECO:0000256" key="1">
    <source>
        <dbReference type="SAM" id="SignalP"/>
    </source>
</evidence>
<evidence type="ECO:0000313" key="3">
    <source>
        <dbReference type="Proteomes" id="UP000320176"/>
    </source>
</evidence>
<organism evidence="2 3">
    <name type="scientific">Stieleria varia</name>
    <dbReference type="NCBI Taxonomy" id="2528005"/>
    <lineage>
        <taxon>Bacteria</taxon>
        <taxon>Pseudomonadati</taxon>
        <taxon>Planctomycetota</taxon>
        <taxon>Planctomycetia</taxon>
        <taxon>Pirellulales</taxon>
        <taxon>Pirellulaceae</taxon>
        <taxon>Stieleria</taxon>
    </lineage>
</organism>
<dbReference type="EMBL" id="SJPN01000010">
    <property type="protein sequence ID" value="TWT92686.1"/>
    <property type="molecule type" value="Genomic_DNA"/>
</dbReference>
<dbReference type="RefSeq" id="WP_197455035.1">
    <property type="nucleotide sequence ID" value="NZ_CP151726.1"/>
</dbReference>